<sequence length="209" mass="23000">MAELHIIDHPLVQHKISLLRDKNTGTKEFRELVSEIAMFICYEATRDLPLKEIELETPLAVAKTKIISGRKLAFIPILRAGLGMIDGVTTLVPAAKIGHIGLFRDPETKVPIKYYSKLPDDIEERDAIIVDPMLATGNSAVAAITELKNLGVKHIKFMCIICSPEGVKAVQTAHPDVEIYAGVMDERLNEDKYIVPGVGDAGDRIFGTK</sequence>
<gene>
    <name evidence="15" type="primary">upp</name>
    <name evidence="17" type="ORF">SAMN02910265_02004</name>
</gene>
<comment type="cofactor">
    <cofactor evidence="15">
        <name>Mg(2+)</name>
        <dbReference type="ChEBI" id="CHEBI:18420"/>
    </cofactor>
    <text evidence="15">Binds 1 Mg(2+) ion per subunit. The magnesium is bound as Mg-PRPP.</text>
</comment>
<dbReference type="GO" id="GO:0005525">
    <property type="term" value="F:GTP binding"/>
    <property type="evidence" value="ECO:0007669"/>
    <property type="project" value="UniProtKB-KW"/>
</dbReference>
<keyword evidence="9 15" id="KW-0342">GTP-binding</keyword>
<organism evidence="17 18">
    <name type="scientific">Ruminococcus flavefaciens</name>
    <dbReference type="NCBI Taxonomy" id="1265"/>
    <lineage>
        <taxon>Bacteria</taxon>
        <taxon>Bacillati</taxon>
        <taxon>Bacillota</taxon>
        <taxon>Clostridia</taxon>
        <taxon>Eubacteriales</taxon>
        <taxon>Oscillospiraceae</taxon>
        <taxon>Ruminococcus</taxon>
    </lineage>
</organism>
<feature type="binding site" evidence="15">
    <location>
        <begin position="131"/>
        <end position="139"/>
    </location>
    <ligand>
        <name>5-phospho-alpha-D-ribose 1-diphosphate</name>
        <dbReference type="ChEBI" id="CHEBI:58017"/>
    </ligand>
</feature>
<name>A0A1H6K3C7_RUMFL</name>
<evidence type="ECO:0000256" key="6">
    <source>
        <dbReference type="ARBA" id="ARBA00022679"/>
    </source>
</evidence>
<dbReference type="GO" id="GO:0000287">
    <property type="term" value="F:magnesium ion binding"/>
    <property type="evidence" value="ECO:0007669"/>
    <property type="project" value="UniProtKB-UniRule"/>
</dbReference>
<dbReference type="InterPro" id="IPR029057">
    <property type="entry name" value="PRTase-like"/>
</dbReference>
<dbReference type="AlphaFoldDB" id="A0A1H6K3C7"/>
<evidence type="ECO:0000313" key="17">
    <source>
        <dbReference type="EMBL" id="SEH66023.1"/>
    </source>
</evidence>
<dbReference type="Proteomes" id="UP000183190">
    <property type="component" value="Unassembled WGS sequence"/>
</dbReference>
<keyword evidence="6 15" id="KW-0808">Transferase</keyword>
<evidence type="ECO:0000256" key="7">
    <source>
        <dbReference type="ARBA" id="ARBA00022741"/>
    </source>
</evidence>
<keyword evidence="4 15" id="KW-0021">Allosteric enzyme</keyword>
<evidence type="ECO:0000256" key="2">
    <source>
        <dbReference type="ARBA" id="ARBA00009516"/>
    </source>
</evidence>
<feature type="binding site" evidence="15">
    <location>
        <position position="194"/>
    </location>
    <ligand>
        <name>uracil</name>
        <dbReference type="ChEBI" id="CHEBI:17568"/>
    </ligand>
</feature>
<evidence type="ECO:0000256" key="15">
    <source>
        <dbReference type="HAMAP-Rule" id="MF_01218"/>
    </source>
</evidence>
<dbReference type="FunFam" id="3.40.50.2020:FF:000003">
    <property type="entry name" value="Uracil phosphoribosyltransferase"/>
    <property type="match status" value="1"/>
</dbReference>
<reference evidence="17 18" key="1">
    <citation type="submission" date="2016-10" db="EMBL/GenBank/DDBJ databases">
        <authorList>
            <person name="de Groot N.N."/>
        </authorList>
    </citation>
    <scope>NUCLEOTIDE SEQUENCE [LARGE SCALE GENOMIC DNA]</scope>
    <source>
        <strain evidence="17 18">YAD2003</strain>
    </source>
</reference>
<evidence type="ECO:0000256" key="4">
    <source>
        <dbReference type="ARBA" id="ARBA00022533"/>
    </source>
</evidence>
<evidence type="ECO:0000256" key="13">
    <source>
        <dbReference type="ARBA" id="ARBA00072146"/>
    </source>
</evidence>
<evidence type="ECO:0000256" key="8">
    <source>
        <dbReference type="ARBA" id="ARBA00022842"/>
    </source>
</evidence>
<keyword evidence="7 15" id="KW-0547">Nucleotide-binding</keyword>
<evidence type="ECO:0000313" key="18">
    <source>
        <dbReference type="Proteomes" id="UP000183190"/>
    </source>
</evidence>
<dbReference type="Gene3D" id="3.40.50.2020">
    <property type="match status" value="1"/>
</dbReference>
<evidence type="ECO:0000256" key="3">
    <source>
        <dbReference type="ARBA" id="ARBA00011894"/>
    </source>
</evidence>
<dbReference type="UniPathway" id="UPA00574">
    <property type="reaction ID" value="UER00636"/>
</dbReference>
<dbReference type="Pfam" id="PF14681">
    <property type="entry name" value="UPRTase"/>
    <property type="match status" value="1"/>
</dbReference>
<protein>
    <recommendedName>
        <fullName evidence="13 15">Uracil phosphoribosyltransferase</fullName>
        <ecNumber evidence="3 15">2.4.2.9</ecNumber>
    </recommendedName>
    <alternativeName>
        <fullName evidence="10 15">UMP pyrophosphorylase</fullName>
    </alternativeName>
    <alternativeName>
        <fullName evidence="14 15">UPRTase</fullName>
    </alternativeName>
</protein>
<comment type="similarity">
    <text evidence="2 15">Belongs to the UPRTase family.</text>
</comment>
<dbReference type="GO" id="GO:0005737">
    <property type="term" value="C:cytoplasm"/>
    <property type="evidence" value="ECO:0007669"/>
    <property type="project" value="UniProtKB-ARBA"/>
</dbReference>
<comment type="catalytic activity">
    <reaction evidence="11 15">
        <text>UMP + diphosphate = 5-phospho-alpha-D-ribose 1-diphosphate + uracil</text>
        <dbReference type="Rhea" id="RHEA:13017"/>
        <dbReference type="ChEBI" id="CHEBI:17568"/>
        <dbReference type="ChEBI" id="CHEBI:33019"/>
        <dbReference type="ChEBI" id="CHEBI:57865"/>
        <dbReference type="ChEBI" id="CHEBI:58017"/>
        <dbReference type="EC" id="2.4.2.9"/>
    </reaction>
</comment>
<dbReference type="InterPro" id="IPR050054">
    <property type="entry name" value="UPRTase/APRTase"/>
</dbReference>
<dbReference type="SUPFAM" id="SSF53271">
    <property type="entry name" value="PRTase-like"/>
    <property type="match status" value="1"/>
</dbReference>
<feature type="binding site" evidence="15">
    <location>
        <begin position="199"/>
        <end position="201"/>
    </location>
    <ligand>
        <name>uracil</name>
        <dbReference type="ChEBI" id="CHEBI:17568"/>
    </ligand>
</feature>
<dbReference type="NCBIfam" id="TIGR01091">
    <property type="entry name" value="upp"/>
    <property type="match status" value="1"/>
</dbReference>
<evidence type="ECO:0000259" key="16">
    <source>
        <dbReference type="Pfam" id="PF14681"/>
    </source>
</evidence>
<evidence type="ECO:0000256" key="14">
    <source>
        <dbReference type="ARBA" id="ARBA00079807"/>
    </source>
</evidence>
<dbReference type="InterPro" id="IPR000836">
    <property type="entry name" value="PRTase_dom"/>
</dbReference>
<comment type="function">
    <text evidence="12 15">Catalyzes the conversion of uracil and 5-phospho-alpha-D-ribose 1-diphosphate (PRPP) to UMP and diphosphate.</text>
</comment>
<evidence type="ECO:0000256" key="10">
    <source>
        <dbReference type="ARBA" id="ARBA00031082"/>
    </source>
</evidence>
<comment type="activity regulation">
    <text evidence="15">Allosterically activated by GTP.</text>
</comment>
<evidence type="ECO:0000256" key="1">
    <source>
        <dbReference type="ARBA" id="ARBA00005180"/>
    </source>
</evidence>
<dbReference type="RefSeq" id="WP_074716957.1">
    <property type="nucleotide sequence ID" value="NZ_FNWV01000006.1"/>
</dbReference>
<dbReference type="HAMAP" id="MF_01218_B">
    <property type="entry name" value="Upp_B"/>
    <property type="match status" value="1"/>
</dbReference>
<evidence type="ECO:0000256" key="11">
    <source>
        <dbReference type="ARBA" id="ARBA00052919"/>
    </source>
</evidence>
<evidence type="ECO:0000256" key="9">
    <source>
        <dbReference type="ARBA" id="ARBA00023134"/>
    </source>
</evidence>
<evidence type="ECO:0000256" key="5">
    <source>
        <dbReference type="ARBA" id="ARBA00022676"/>
    </source>
</evidence>
<dbReference type="GO" id="GO:0004845">
    <property type="term" value="F:uracil phosphoribosyltransferase activity"/>
    <property type="evidence" value="ECO:0007669"/>
    <property type="project" value="UniProtKB-UniRule"/>
</dbReference>
<proteinExistence type="inferred from homology"/>
<evidence type="ECO:0000256" key="12">
    <source>
        <dbReference type="ARBA" id="ARBA00056901"/>
    </source>
</evidence>
<dbReference type="NCBIfam" id="NF001097">
    <property type="entry name" value="PRK00129.1"/>
    <property type="match status" value="1"/>
</dbReference>
<dbReference type="GO" id="GO:0044206">
    <property type="term" value="P:UMP salvage"/>
    <property type="evidence" value="ECO:0007669"/>
    <property type="project" value="UniProtKB-UniRule"/>
</dbReference>
<dbReference type="GO" id="GO:0006223">
    <property type="term" value="P:uracil salvage"/>
    <property type="evidence" value="ECO:0007669"/>
    <property type="project" value="InterPro"/>
</dbReference>
<feature type="binding site" evidence="15">
    <location>
        <position position="79"/>
    </location>
    <ligand>
        <name>5-phospho-alpha-D-ribose 1-diphosphate</name>
        <dbReference type="ChEBI" id="CHEBI:58017"/>
    </ligand>
</feature>
<dbReference type="EMBL" id="FNWV01000006">
    <property type="protein sequence ID" value="SEH66023.1"/>
    <property type="molecule type" value="Genomic_DNA"/>
</dbReference>
<accession>A0A1H6K3C7</accession>
<feature type="binding site" evidence="15">
    <location>
        <position position="200"/>
    </location>
    <ligand>
        <name>5-phospho-alpha-D-ribose 1-diphosphate</name>
        <dbReference type="ChEBI" id="CHEBI:58017"/>
    </ligand>
</feature>
<dbReference type="EC" id="2.4.2.9" evidence="3 15"/>
<feature type="binding site" evidence="15">
    <location>
        <position position="104"/>
    </location>
    <ligand>
        <name>5-phospho-alpha-D-ribose 1-diphosphate</name>
        <dbReference type="ChEBI" id="CHEBI:58017"/>
    </ligand>
</feature>
<dbReference type="PANTHER" id="PTHR32315:SF4">
    <property type="entry name" value="URACIL PHOSPHORIBOSYLTRANSFERASE, CHLOROPLASTIC"/>
    <property type="match status" value="1"/>
</dbReference>
<dbReference type="OrthoDB" id="9781675at2"/>
<dbReference type="PANTHER" id="PTHR32315">
    <property type="entry name" value="ADENINE PHOSPHORIBOSYLTRANSFERASE"/>
    <property type="match status" value="1"/>
</dbReference>
<keyword evidence="8 15" id="KW-0460">Magnesium</keyword>
<comment type="pathway">
    <text evidence="1 15">Pyrimidine metabolism; UMP biosynthesis via salvage pathway; UMP from uracil: step 1/1.</text>
</comment>
<dbReference type="InterPro" id="IPR005765">
    <property type="entry name" value="UPRT"/>
</dbReference>
<keyword evidence="5 15" id="KW-0328">Glycosyltransferase</keyword>
<feature type="domain" description="Phosphoribosyltransferase" evidence="16">
    <location>
        <begin position="7"/>
        <end position="208"/>
    </location>
</feature>
<dbReference type="CDD" id="cd06223">
    <property type="entry name" value="PRTases_typeI"/>
    <property type="match status" value="1"/>
</dbReference>
<dbReference type="InterPro" id="IPR034332">
    <property type="entry name" value="Upp_B"/>
</dbReference>